<dbReference type="InParanoid" id="C4R105"/>
<sequence>MEAVNLQIEWIRQVPPVTVALVASMSMTYFLQRIDVLSSNMFVFERHRVFNEMAYSRLILSFFFSAHSFVGFFWTLYTLFQNSQALELTYENSIDYLYSLVIIAGLIVAWASYLGGPFMLGWVLADVLRTIWCKQNPNERMSILGLVSFKAGYFPFVILAISWLEGSSRNLLLMLISQTVSQAYIFGHHMMPELHGIDLFLPIWKFQCFRRQRQPPIHQHQD</sequence>
<comment type="similarity">
    <text evidence="2 7">Belongs to the derlin family.</text>
</comment>
<dbReference type="InterPro" id="IPR007599">
    <property type="entry name" value="DER1"/>
</dbReference>
<evidence type="ECO:0000313" key="8">
    <source>
        <dbReference type="EMBL" id="CAY69179.1"/>
    </source>
</evidence>
<dbReference type="FunCoup" id="C4R105">
    <property type="interactions" value="495"/>
</dbReference>
<evidence type="ECO:0000256" key="5">
    <source>
        <dbReference type="ARBA" id="ARBA00022989"/>
    </source>
</evidence>
<dbReference type="eggNOG" id="KOG0858">
    <property type="taxonomic scope" value="Eukaryota"/>
</dbReference>
<keyword evidence="4 7" id="KW-0256">Endoplasmic reticulum</keyword>
<feature type="transmembrane region" description="Helical" evidence="7">
    <location>
        <begin position="143"/>
        <end position="164"/>
    </location>
</feature>
<feature type="transmembrane region" description="Helical" evidence="7">
    <location>
        <begin position="14"/>
        <end position="34"/>
    </location>
</feature>
<evidence type="ECO:0000256" key="2">
    <source>
        <dbReference type="ARBA" id="ARBA00008917"/>
    </source>
</evidence>
<dbReference type="GeneID" id="8197985"/>
<evidence type="ECO:0000256" key="3">
    <source>
        <dbReference type="ARBA" id="ARBA00022692"/>
    </source>
</evidence>
<evidence type="ECO:0000313" key="9">
    <source>
        <dbReference type="Proteomes" id="UP000000314"/>
    </source>
</evidence>
<evidence type="ECO:0000256" key="1">
    <source>
        <dbReference type="ARBA" id="ARBA00004477"/>
    </source>
</evidence>
<protein>
    <recommendedName>
        <fullName evidence="7">Derlin</fullName>
    </recommendedName>
</protein>
<dbReference type="AlphaFoldDB" id="C4R105"/>
<organism evidence="8 9">
    <name type="scientific">Komagataella phaffii (strain GS115 / ATCC 20864)</name>
    <name type="common">Yeast</name>
    <name type="synonym">Pichia pastoris</name>
    <dbReference type="NCBI Taxonomy" id="644223"/>
    <lineage>
        <taxon>Eukaryota</taxon>
        <taxon>Fungi</taxon>
        <taxon>Dikarya</taxon>
        <taxon>Ascomycota</taxon>
        <taxon>Saccharomycotina</taxon>
        <taxon>Pichiomycetes</taxon>
        <taxon>Pichiales</taxon>
        <taxon>Pichiaceae</taxon>
        <taxon>Komagataella</taxon>
    </lineage>
</organism>
<reference evidence="8 9" key="1">
    <citation type="journal article" date="2009" name="Nat. Biotechnol.">
        <title>Genome sequence of the recombinant protein production host Pichia pastoris.</title>
        <authorList>
            <person name="De Schutter K."/>
            <person name="Lin Y.C."/>
            <person name="Tiels P."/>
            <person name="Van Hecke A."/>
            <person name="Glinka S."/>
            <person name="Weber-Lehmann J."/>
            <person name="Rouze P."/>
            <person name="Van de Peer Y."/>
            <person name="Callewaert N."/>
        </authorList>
    </citation>
    <scope>NUCLEOTIDE SEQUENCE [LARGE SCALE GENOMIC DNA]</scope>
    <source>
        <strain evidence="9">GS115 / ATCC 20864</strain>
    </source>
</reference>
<dbReference type="KEGG" id="ppa:PAS_chr2-1_0546"/>
<dbReference type="Proteomes" id="UP000000314">
    <property type="component" value="Chromosome 2"/>
</dbReference>
<dbReference type="OrthoDB" id="1716531at2759"/>
<feature type="transmembrane region" description="Helical" evidence="7">
    <location>
        <begin position="97"/>
        <end position="123"/>
    </location>
</feature>
<feature type="transmembrane region" description="Helical" evidence="7">
    <location>
        <begin position="55"/>
        <end position="77"/>
    </location>
</feature>
<name>C4R105_KOMPG</name>
<dbReference type="PANTHER" id="PTHR11009">
    <property type="entry name" value="DER1-LIKE PROTEIN, DERLIN"/>
    <property type="match status" value="1"/>
</dbReference>
<dbReference type="OMA" id="DFVFMFF"/>
<keyword evidence="3 7" id="KW-0812">Transmembrane</keyword>
<dbReference type="GO" id="GO:0005789">
    <property type="term" value="C:endoplasmic reticulum membrane"/>
    <property type="evidence" value="ECO:0007669"/>
    <property type="project" value="UniProtKB-SubCell"/>
</dbReference>
<evidence type="ECO:0000256" key="6">
    <source>
        <dbReference type="ARBA" id="ARBA00023136"/>
    </source>
</evidence>
<dbReference type="STRING" id="644223.C4R105"/>
<comment type="subcellular location">
    <subcellularLocation>
        <location evidence="1 7">Endoplasmic reticulum membrane</location>
        <topology evidence="1 7">Multi-pass membrane protein</topology>
    </subcellularLocation>
</comment>
<gene>
    <name evidence="8" type="ordered locus">PAS_chr2-1_0546</name>
</gene>
<proteinExistence type="inferred from homology"/>
<dbReference type="Pfam" id="PF04511">
    <property type="entry name" value="DER1"/>
    <property type="match status" value="1"/>
</dbReference>
<evidence type="ECO:0000256" key="7">
    <source>
        <dbReference type="RuleBase" id="RU363059"/>
    </source>
</evidence>
<keyword evidence="5 7" id="KW-1133">Transmembrane helix</keyword>
<dbReference type="RefSeq" id="XP_002491459.1">
    <property type="nucleotide sequence ID" value="XM_002491414.1"/>
</dbReference>
<comment type="function">
    <text evidence="7">May be involved in the degradation of misfolded endoplasmic reticulum (ER) luminal proteins.</text>
</comment>
<evidence type="ECO:0000256" key="4">
    <source>
        <dbReference type="ARBA" id="ARBA00022824"/>
    </source>
</evidence>
<keyword evidence="9" id="KW-1185">Reference proteome</keyword>
<accession>C4R105</accession>
<dbReference type="HOGENOM" id="CLU_051898_1_1_1"/>
<dbReference type="GO" id="GO:0006950">
    <property type="term" value="P:response to stress"/>
    <property type="evidence" value="ECO:0007669"/>
    <property type="project" value="UniProtKB-ARBA"/>
</dbReference>
<dbReference type="EMBL" id="FN392320">
    <property type="protein sequence ID" value="CAY69179.1"/>
    <property type="molecule type" value="Genomic_DNA"/>
</dbReference>
<keyword evidence="6 7" id="KW-0472">Membrane</keyword>